<proteinExistence type="predicted"/>
<keyword evidence="1" id="KW-0614">Plasmid</keyword>
<sequence length="104" mass="12075">MVTTSATLSACYRRMPYADPGTHNALDDDRYPRQAVCRRRERTRRYERLTGQAQTDLAWQTAGTLGTWYRRWKQQTVQEADLQRMLCPWHAPEAGGACLPEVMK</sequence>
<reference evidence="1" key="1">
    <citation type="submission" date="2018-12" db="EMBL/GenBank/DDBJ databases">
        <title>Complete genome sequences of twenty non-typhoidal Salmonella isolates from Rwanda.</title>
        <authorList>
            <person name="Byukusenge M."/>
            <person name="Li L."/>
            <person name="Subhashinie K."/>
            <person name="Nzayirambaho M."/>
            <person name="Kuchipudi S.V."/>
            <person name="Jayarao B.M."/>
        </authorList>
    </citation>
    <scope>NUCLEOTIDE SEQUENCE</scope>
    <source>
        <strain evidence="1">RSE21</strain>
        <plasmid evidence="1">pRSE21</plasmid>
    </source>
</reference>
<dbReference type="EMBL" id="CP034710">
    <property type="protein sequence ID" value="AZT39612.1"/>
    <property type="molecule type" value="Genomic_DNA"/>
</dbReference>
<geneLocation type="plasmid" evidence="1">
    <name>pRSE21</name>
</geneLocation>
<evidence type="ECO:0000313" key="1">
    <source>
        <dbReference type="EMBL" id="AZT39612.1"/>
    </source>
</evidence>
<accession>A0A3Q9MTA9</accession>
<gene>
    <name evidence="1" type="ORF">ELZ88_23960</name>
</gene>
<dbReference type="AlphaFoldDB" id="A0A3Q9MTA9"/>
<protein>
    <submittedName>
        <fullName evidence="1">Uncharacterized protein</fullName>
    </submittedName>
</protein>
<name>A0A3Q9MTA9_SALET</name>
<organism evidence="1">
    <name type="scientific">Salmonella enterica subsp. enterica serovar Karamoja</name>
    <dbReference type="NCBI Taxonomy" id="2500153"/>
    <lineage>
        <taxon>Bacteria</taxon>
        <taxon>Pseudomonadati</taxon>
        <taxon>Pseudomonadota</taxon>
        <taxon>Gammaproteobacteria</taxon>
        <taxon>Enterobacterales</taxon>
        <taxon>Enterobacteriaceae</taxon>
        <taxon>Salmonella</taxon>
    </lineage>
</organism>